<comment type="caution">
    <text evidence="1">The sequence shown here is derived from an EMBL/GenBank/DDBJ whole genome shotgun (WGS) entry which is preliminary data.</text>
</comment>
<dbReference type="Proteomes" id="UP000053958">
    <property type="component" value="Unassembled WGS sequence"/>
</dbReference>
<gene>
    <name evidence="1" type="ORF">T310_6272</name>
</gene>
<dbReference type="EMBL" id="LASV01000323">
    <property type="protein sequence ID" value="KKA19742.1"/>
    <property type="molecule type" value="Genomic_DNA"/>
</dbReference>
<reference evidence="1 2" key="1">
    <citation type="submission" date="2015-04" db="EMBL/GenBank/DDBJ databases">
        <authorList>
            <person name="Heijne W.H."/>
            <person name="Fedorova N.D."/>
            <person name="Nierman W.C."/>
            <person name="Vollebregt A.W."/>
            <person name="Zhao Z."/>
            <person name="Wu L."/>
            <person name="Kumar M."/>
            <person name="Stam H."/>
            <person name="van den Berg M.A."/>
            <person name="Pel H.J."/>
        </authorList>
    </citation>
    <scope>NUCLEOTIDE SEQUENCE [LARGE SCALE GENOMIC DNA]</scope>
    <source>
        <strain evidence="1 2">CBS 393.64</strain>
    </source>
</reference>
<protein>
    <submittedName>
        <fullName evidence="1">Uncharacterized protein</fullName>
    </submittedName>
</protein>
<dbReference type="GeneID" id="25318580"/>
<proteinExistence type="predicted"/>
<name>A0A0F4YNA7_RASE3</name>
<organism evidence="1 2">
    <name type="scientific">Rasamsonia emersonii (strain ATCC 16479 / CBS 393.64 / IMI 116815)</name>
    <dbReference type="NCBI Taxonomy" id="1408163"/>
    <lineage>
        <taxon>Eukaryota</taxon>
        <taxon>Fungi</taxon>
        <taxon>Dikarya</taxon>
        <taxon>Ascomycota</taxon>
        <taxon>Pezizomycotina</taxon>
        <taxon>Eurotiomycetes</taxon>
        <taxon>Eurotiomycetidae</taxon>
        <taxon>Eurotiales</taxon>
        <taxon>Trichocomaceae</taxon>
        <taxon>Rasamsonia</taxon>
    </lineage>
</organism>
<keyword evidence="2" id="KW-1185">Reference proteome</keyword>
<dbReference type="AlphaFoldDB" id="A0A0F4YNA7"/>
<feature type="non-terminal residue" evidence="1">
    <location>
        <position position="1"/>
    </location>
</feature>
<sequence>GRCLYDHRLSQGCWARNRSRVHLPAVLGLPEPRDMPKRTNLRSRACLLLDNILLMYLVAYYAEQPFLAPWREAVSCSISRLRKFNVRRAVAKCHMIDKPGPGPGFRSLEEIL</sequence>
<evidence type="ECO:0000313" key="1">
    <source>
        <dbReference type="EMBL" id="KKA19742.1"/>
    </source>
</evidence>
<accession>A0A0F4YNA7</accession>
<dbReference type="RefSeq" id="XP_013326354.1">
    <property type="nucleotide sequence ID" value="XM_013470900.1"/>
</dbReference>
<evidence type="ECO:0000313" key="2">
    <source>
        <dbReference type="Proteomes" id="UP000053958"/>
    </source>
</evidence>